<organism evidence="2 3">
    <name type="scientific">Octopus vulgaris</name>
    <name type="common">Common octopus</name>
    <dbReference type="NCBI Taxonomy" id="6645"/>
    <lineage>
        <taxon>Eukaryota</taxon>
        <taxon>Metazoa</taxon>
        <taxon>Spiralia</taxon>
        <taxon>Lophotrochozoa</taxon>
        <taxon>Mollusca</taxon>
        <taxon>Cephalopoda</taxon>
        <taxon>Coleoidea</taxon>
        <taxon>Octopodiformes</taxon>
        <taxon>Octopoda</taxon>
        <taxon>Incirrata</taxon>
        <taxon>Octopodidae</taxon>
        <taxon>Octopus</taxon>
    </lineage>
</organism>
<feature type="transmembrane region" description="Helical" evidence="1">
    <location>
        <begin position="17"/>
        <end position="39"/>
    </location>
</feature>
<keyword evidence="1" id="KW-0472">Membrane</keyword>
<dbReference type="EMBL" id="OX597842">
    <property type="protein sequence ID" value="CAI9743496.1"/>
    <property type="molecule type" value="Genomic_DNA"/>
</dbReference>
<name>A0AA36FLE4_OCTVU</name>
<keyword evidence="3" id="KW-1185">Reference proteome</keyword>
<proteinExistence type="predicted"/>
<protein>
    <submittedName>
        <fullName evidence="2">Uncharacterized protein</fullName>
    </submittedName>
</protein>
<accession>A0AA36FLE4</accession>
<keyword evidence="1" id="KW-0812">Transmembrane</keyword>
<gene>
    <name evidence="2" type="ORF">OCTVUL_1B005306</name>
</gene>
<keyword evidence="1" id="KW-1133">Transmembrane helix</keyword>
<dbReference type="Proteomes" id="UP001162480">
    <property type="component" value="Chromosome 29"/>
</dbReference>
<evidence type="ECO:0000256" key="1">
    <source>
        <dbReference type="SAM" id="Phobius"/>
    </source>
</evidence>
<dbReference type="AlphaFoldDB" id="A0AA36FLE4"/>
<evidence type="ECO:0000313" key="3">
    <source>
        <dbReference type="Proteomes" id="UP001162480"/>
    </source>
</evidence>
<evidence type="ECO:0000313" key="2">
    <source>
        <dbReference type="EMBL" id="CAI9743496.1"/>
    </source>
</evidence>
<sequence length="69" mass="7954">MNIVSPFAVSLIHNSAWIFYLLGGFFVYVSFCFLCRIYNIPDVKLLSSRTLVVIKDLSHLALIYQNRNV</sequence>
<reference evidence="2" key="1">
    <citation type="submission" date="2023-08" db="EMBL/GenBank/DDBJ databases">
        <authorList>
            <person name="Alioto T."/>
            <person name="Alioto T."/>
            <person name="Gomez Garrido J."/>
        </authorList>
    </citation>
    <scope>NUCLEOTIDE SEQUENCE</scope>
</reference>